<comment type="similarity">
    <text evidence="2">Belongs to the NAD(P)-dependent epimerase/dehydratase family. GDP-mannose 4,6-dehydratase subfamily.</text>
</comment>
<dbReference type="SUPFAM" id="SSF51735">
    <property type="entry name" value="NAD(P)-binding Rossmann-fold domains"/>
    <property type="match status" value="1"/>
</dbReference>
<dbReference type="CDD" id="cd05260">
    <property type="entry name" value="GDP_MD_SDR_e"/>
    <property type="match status" value="1"/>
</dbReference>
<dbReference type="FunFam" id="3.40.50.720:FF:000924">
    <property type="entry name" value="GDP-mannose 4,6 dehydratase"/>
    <property type="match status" value="1"/>
</dbReference>
<dbReference type="Gene3D" id="3.40.50.720">
    <property type="entry name" value="NAD(P)-binding Rossmann-like Domain"/>
    <property type="match status" value="1"/>
</dbReference>
<evidence type="ECO:0000259" key="5">
    <source>
        <dbReference type="Pfam" id="PF16363"/>
    </source>
</evidence>
<proteinExistence type="inferred from homology"/>
<dbReference type="InterPro" id="IPR016040">
    <property type="entry name" value="NAD(P)-bd_dom"/>
</dbReference>
<evidence type="ECO:0000256" key="4">
    <source>
        <dbReference type="ARBA" id="ARBA00023239"/>
    </source>
</evidence>
<dbReference type="PANTHER" id="PTHR43715">
    <property type="entry name" value="GDP-MANNOSE 4,6-DEHYDRATASE"/>
    <property type="match status" value="1"/>
</dbReference>
<evidence type="ECO:0000313" key="7">
    <source>
        <dbReference type="EMBL" id="QJA77144.1"/>
    </source>
</evidence>
<evidence type="ECO:0000256" key="1">
    <source>
        <dbReference type="ARBA" id="ARBA00001937"/>
    </source>
</evidence>
<dbReference type="InterPro" id="IPR006368">
    <property type="entry name" value="GDP_Man_deHydtase"/>
</dbReference>
<accession>A0A6M3IWJ2</accession>
<reference evidence="6" key="1">
    <citation type="submission" date="2020-03" db="EMBL/GenBank/DDBJ databases">
        <title>The deep terrestrial virosphere.</title>
        <authorList>
            <person name="Holmfeldt K."/>
            <person name="Nilsson E."/>
            <person name="Simone D."/>
            <person name="Lopez-Fernandez M."/>
            <person name="Wu X."/>
            <person name="de Brujin I."/>
            <person name="Lundin D."/>
            <person name="Andersson A."/>
            <person name="Bertilsson S."/>
            <person name="Dopson M."/>
        </authorList>
    </citation>
    <scope>NUCLEOTIDE SEQUENCE</scope>
    <source>
        <strain evidence="7">MM415A01359</strain>
        <strain evidence="6">MM415B00949</strain>
    </source>
</reference>
<dbReference type="EMBL" id="MT141440">
    <property type="protein sequence ID" value="QJA61387.1"/>
    <property type="molecule type" value="Genomic_DNA"/>
</dbReference>
<protein>
    <recommendedName>
        <fullName evidence="3">GDP-mannose 4,6-dehydratase</fullName>
        <ecNumber evidence="3">4.2.1.47</ecNumber>
    </recommendedName>
</protein>
<evidence type="ECO:0000256" key="2">
    <source>
        <dbReference type="ARBA" id="ARBA00009263"/>
    </source>
</evidence>
<dbReference type="HAMAP" id="MF_00955">
    <property type="entry name" value="GDP_Man_dehydratase"/>
    <property type="match status" value="1"/>
</dbReference>
<evidence type="ECO:0000313" key="6">
    <source>
        <dbReference type="EMBL" id="QJA61387.1"/>
    </source>
</evidence>
<sequence>MKKALITGITGQDGSYLAELLLSKGYEVHGIVRRASTFNTGRLDNIYVDPHTPGARLFLYYGDLGDCEQISNLIYNLKPEEVYHLGAQSHVRVSFDCPEYTTNVTALGTTRILEAIRRSKSETKFYQASSSEMFGASTPPQNEDTPFKPRSPYACSKAYACWMARNYRDGYGIFASNGILFNHESPRRGETFVTRKITRAIASILKGDQDKLYLGNLDAKRDWGYSPEYVEGMWLILQQDEPDDFVLGTGETHSVKEFVKTAFDYAGLDWKEYVEIDQRYFRPTEVEALQADASKAKNILGWSPKITFNDIVRIMVDYDMQEAGLSPVGTGIKAVQKNFDWHIWEGSGKRVSIGD</sequence>
<feature type="domain" description="NAD(P)-binding" evidence="5">
    <location>
        <begin position="5"/>
        <end position="315"/>
    </location>
</feature>
<dbReference type="NCBIfam" id="TIGR01472">
    <property type="entry name" value="gmd"/>
    <property type="match status" value="1"/>
</dbReference>
<dbReference type="Pfam" id="PF16363">
    <property type="entry name" value="GDP_Man_Dehyd"/>
    <property type="match status" value="1"/>
</dbReference>
<organism evidence="6">
    <name type="scientific">viral metagenome</name>
    <dbReference type="NCBI Taxonomy" id="1070528"/>
    <lineage>
        <taxon>unclassified sequences</taxon>
        <taxon>metagenomes</taxon>
        <taxon>organismal metagenomes</taxon>
    </lineage>
</organism>
<dbReference type="Gene3D" id="3.90.25.10">
    <property type="entry name" value="UDP-galactose 4-epimerase, domain 1"/>
    <property type="match status" value="1"/>
</dbReference>
<dbReference type="EMBL" id="MT142265">
    <property type="protein sequence ID" value="QJA77144.1"/>
    <property type="molecule type" value="Genomic_DNA"/>
</dbReference>
<evidence type="ECO:0000256" key="3">
    <source>
        <dbReference type="ARBA" id="ARBA00011989"/>
    </source>
</evidence>
<dbReference type="GO" id="GO:0008446">
    <property type="term" value="F:GDP-mannose 4,6-dehydratase activity"/>
    <property type="evidence" value="ECO:0007669"/>
    <property type="project" value="UniProtKB-EC"/>
</dbReference>
<dbReference type="InterPro" id="IPR036291">
    <property type="entry name" value="NAD(P)-bd_dom_sf"/>
</dbReference>
<dbReference type="PANTHER" id="PTHR43715:SF1">
    <property type="entry name" value="GDP-MANNOSE 4,6 DEHYDRATASE"/>
    <property type="match status" value="1"/>
</dbReference>
<comment type="cofactor">
    <cofactor evidence="1">
        <name>NADP(+)</name>
        <dbReference type="ChEBI" id="CHEBI:58349"/>
    </cofactor>
</comment>
<keyword evidence="4" id="KW-0456">Lyase</keyword>
<dbReference type="GO" id="GO:0042351">
    <property type="term" value="P:'de novo' GDP-L-fucose biosynthetic process"/>
    <property type="evidence" value="ECO:0007669"/>
    <property type="project" value="TreeGrafter"/>
</dbReference>
<dbReference type="AlphaFoldDB" id="A0A6M3IWJ2"/>
<gene>
    <name evidence="7" type="ORF">MM415A01359_0015</name>
    <name evidence="6" type="ORF">MM415B00949_0011</name>
</gene>
<dbReference type="EC" id="4.2.1.47" evidence="3"/>
<name>A0A6M3IWJ2_9ZZZZ</name>